<feature type="compositionally biased region" description="Basic and acidic residues" evidence="1">
    <location>
        <begin position="53"/>
        <end position="111"/>
    </location>
</feature>
<organism evidence="2 3">
    <name type="scientific">Merluccius polli</name>
    <name type="common">Benguela hake</name>
    <name type="synonym">Merluccius cadenati</name>
    <dbReference type="NCBI Taxonomy" id="89951"/>
    <lineage>
        <taxon>Eukaryota</taxon>
        <taxon>Metazoa</taxon>
        <taxon>Chordata</taxon>
        <taxon>Craniata</taxon>
        <taxon>Vertebrata</taxon>
        <taxon>Euteleostomi</taxon>
        <taxon>Actinopterygii</taxon>
        <taxon>Neopterygii</taxon>
        <taxon>Teleostei</taxon>
        <taxon>Neoteleostei</taxon>
        <taxon>Acanthomorphata</taxon>
        <taxon>Zeiogadaria</taxon>
        <taxon>Gadariae</taxon>
        <taxon>Gadiformes</taxon>
        <taxon>Gadoidei</taxon>
        <taxon>Merlucciidae</taxon>
        <taxon>Merluccius</taxon>
    </lineage>
</organism>
<proteinExistence type="predicted"/>
<feature type="compositionally biased region" description="Pro residues" evidence="1">
    <location>
        <begin position="496"/>
        <end position="540"/>
    </location>
</feature>
<feature type="compositionally biased region" description="Low complexity" evidence="1">
    <location>
        <begin position="486"/>
        <end position="495"/>
    </location>
</feature>
<accession>A0AA47MJE4</accession>
<comment type="caution">
    <text evidence="2">The sequence shown here is derived from an EMBL/GenBank/DDBJ whole genome shotgun (WGS) entry which is preliminary data.</text>
</comment>
<feature type="region of interest" description="Disordered" evidence="1">
    <location>
        <begin position="1"/>
        <end position="131"/>
    </location>
</feature>
<evidence type="ECO:0000256" key="1">
    <source>
        <dbReference type="SAM" id="MobiDB-lite"/>
    </source>
</evidence>
<name>A0AA47MJE4_MERPO</name>
<protein>
    <submittedName>
        <fullName evidence="2">P-selectin glycoprotein ligand 1</fullName>
    </submittedName>
</protein>
<feature type="compositionally biased region" description="Pro residues" evidence="1">
    <location>
        <begin position="556"/>
        <end position="590"/>
    </location>
</feature>
<reference evidence="2" key="1">
    <citation type="journal article" date="2023" name="Front. Mar. Sci.">
        <title>A new Merluccius polli reference genome to investigate the effects of global change in West African waters.</title>
        <authorList>
            <person name="Mateo J.L."/>
            <person name="Blanco-Fernandez C."/>
            <person name="Garcia-Vazquez E."/>
            <person name="Machado-Schiaffino G."/>
        </authorList>
    </citation>
    <scope>NUCLEOTIDE SEQUENCE</scope>
    <source>
        <strain evidence="2">C29</strain>
        <tissue evidence="2">Fin</tissue>
    </source>
</reference>
<evidence type="ECO:0000313" key="2">
    <source>
        <dbReference type="EMBL" id="KAK0141432.1"/>
    </source>
</evidence>
<feature type="compositionally biased region" description="Low complexity" evidence="1">
    <location>
        <begin position="197"/>
        <end position="208"/>
    </location>
</feature>
<keyword evidence="3" id="KW-1185">Reference proteome</keyword>
<dbReference type="Proteomes" id="UP001174136">
    <property type="component" value="Unassembled WGS sequence"/>
</dbReference>
<evidence type="ECO:0000313" key="3">
    <source>
        <dbReference type="Proteomes" id="UP001174136"/>
    </source>
</evidence>
<dbReference type="EMBL" id="JAOPHQ010003860">
    <property type="protein sequence ID" value="KAK0141432.1"/>
    <property type="molecule type" value="Genomic_DNA"/>
</dbReference>
<feature type="compositionally biased region" description="Polar residues" evidence="1">
    <location>
        <begin position="468"/>
        <end position="480"/>
    </location>
</feature>
<feature type="compositionally biased region" description="Low complexity" evidence="1">
    <location>
        <begin position="541"/>
        <end position="555"/>
    </location>
</feature>
<gene>
    <name evidence="2" type="primary">Selplg</name>
    <name evidence="2" type="ORF">N1851_021556</name>
</gene>
<feature type="region of interest" description="Disordered" evidence="1">
    <location>
        <begin position="175"/>
        <end position="211"/>
    </location>
</feature>
<feature type="region of interest" description="Disordered" evidence="1">
    <location>
        <begin position="464"/>
        <end position="600"/>
    </location>
</feature>
<sequence>MDVSVKPGRNRVSIMLSPPASQRSGAPPLPAPPLSSPGEGWDLGAPWVVRDYGVGHRHDDDNVSHRRDHGVGHHRDDETGLYCEDKTGHRRDDDVGHRRDDDVGHHHENDLRVPPPPSAAATPPRAEGRGPVEQQLLPLSLLKEALAPLCLRLAAVEAGLERLWLRLPLLVTQGGGTLPDGGGAVSGGGARRRRSKGATPRTVTTPPVSSHLTCTSPLLTAMPSLATGTPSLATGTPSYLTCRSPLATATPSRATVTPSLLTGMPSLATGTPSLATVTPSLLTGMPSLATLPLATGMLQTTQRRDSSTMEEGLNVTEECELEGEEPDEGKRKWSLDSGNLALKRPAGGSSHLVSGERGGVSSGQWEELKELKRRRVCGDIPTSCPSASVIQSQWTVPPIHHPSIFQSPLHQSGNMLLPFGQSRLPLSLPNGVTHHFLFVRDNPACRACPVDRCPPVGLSLVQIEKPRSQSGQSQDILSSQSERHSTIPPSQSQTSTPPPSQSQTSTPPPSQSQTSTPPPSQSQTFTPPPSQSQTSTPPPSQSETSTPTPSQSWTSTPPPSQSQISNPPPSQSQTSTPPPSQSQISNPPPSQSEGPISGFFWSSFPASQSESCSFTLHSPEGQSLTSLLISPPHVSMTTGLWLRPLHALARLSPFAIETATRCLLATAGQWPPLPPLRDLTAPPSLQDDHRYCLPVYLSTCLPVANNPVYLSTCY</sequence>
<dbReference type="AlphaFoldDB" id="A0AA47MJE4"/>
<feature type="compositionally biased region" description="Gly residues" evidence="1">
    <location>
        <begin position="175"/>
        <end position="189"/>
    </location>
</feature>